<protein>
    <recommendedName>
        <fullName evidence="3">FHA domain-containing protein</fullName>
    </recommendedName>
</protein>
<dbReference type="AlphaFoldDB" id="A0A5C3QS23"/>
<feature type="transmembrane region" description="Helical" evidence="2">
    <location>
        <begin position="406"/>
        <end position="424"/>
    </location>
</feature>
<dbReference type="InterPro" id="IPR008984">
    <property type="entry name" value="SMAD_FHA_dom_sf"/>
</dbReference>
<dbReference type="Pfam" id="PF00498">
    <property type="entry name" value="FHA"/>
    <property type="match status" value="1"/>
</dbReference>
<dbReference type="InterPro" id="IPR000253">
    <property type="entry name" value="FHA_dom"/>
</dbReference>
<dbReference type="PANTHER" id="PTHR15715:SF37">
    <property type="entry name" value="LD47843P"/>
    <property type="match status" value="1"/>
</dbReference>
<keyword evidence="2" id="KW-1133">Transmembrane helix</keyword>
<dbReference type="FunFam" id="2.60.200.20:FF:000044">
    <property type="entry name" value="Chromosome 8, whole genome shotgun sequence"/>
    <property type="match status" value="1"/>
</dbReference>
<proteinExistence type="predicted"/>
<dbReference type="SUPFAM" id="SSF49879">
    <property type="entry name" value="SMAD/FHA domain"/>
    <property type="match status" value="1"/>
</dbReference>
<dbReference type="InterPro" id="IPR051176">
    <property type="entry name" value="Cent_Immune-Sig_Mod"/>
</dbReference>
<keyword evidence="2" id="KW-0472">Membrane</keyword>
<evidence type="ECO:0000313" key="5">
    <source>
        <dbReference type="Proteomes" id="UP000305067"/>
    </source>
</evidence>
<dbReference type="PANTHER" id="PTHR15715">
    <property type="entry name" value="CENTROSOMAL PROTEIN OF 170 KDA"/>
    <property type="match status" value="1"/>
</dbReference>
<evidence type="ECO:0000256" key="2">
    <source>
        <dbReference type="SAM" id="Phobius"/>
    </source>
</evidence>
<dbReference type="SMART" id="SM00240">
    <property type="entry name" value="FHA"/>
    <property type="match status" value="1"/>
</dbReference>
<keyword evidence="5" id="KW-1185">Reference proteome</keyword>
<sequence>MNNNEGGDSSSSPPLRSNILSSFLRARPRAAQLPSINTDPDLPAASGAVPHPTSPGAAQPHHRHPSPNSNHHHSSSNIPASASTNNNNNNNNNMSNGGTGPQGLSQILRRRRSANNVGGATPSAPTPTAPLPISTHPSGASLTTALPTPTVSTPGLTTPPAVIGGPPIHRIRLVPQLESRRSLRFDPITRTVKSGDPVLRIGRFTDRSGQGLASLANATSSSKLAFRSKVVSRAHAEIWVDQEGKFWIKDTKSSSGTFLNHVRLSLAGQESRGFVVRDGDVVQLGVDYQGGTEDIYKCVKIRVEIGRDWQRAPNTFNTNAMKNLKAIAVLQDGGPKVKEAAAKAGNGKVVGLGLPDCCICEWFPTFHHLCLCVFRLGLVLFGFIFICGRFILLVLRSSCLSPSHPFPIVAAIFLSRSLLSSFLLSPSVLSSSKVDSI</sequence>
<evidence type="ECO:0000259" key="3">
    <source>
        <dbReference type="PROSITE" id="PS50006"/>
    </source>
</evidence>
<dbReference type="EMBL" id="ML178826">
    <property type="protein sequence ID" value="TFL01164.1"/>
    <property type="molecule type" value="Genomic_DNA"/>
</dbReference>
<feature type="compositionally biased region" description="Low complexity" evidence="1">
    <location>
        <begin position="75"/>
        <end position="96"/>
    </location>
</feature>
<dbReference type="Proteomes" id="UP000305067">
    <property type="component" value="Unassembled WGS sequence"/>
</dbReference>
<gene>
    <name evidence="4" type="ORF">BDV98DRAFT_91334</name>
</gene>
<evidence type="ECO:0000256" key="1">
    <source>
        <dbReference type="SAM" id="MobiDB-lite"/>
    </source>
</evidence>
<name>A0A5C3QS23_9AGAR</name>
<feature type="domain" description="FHA" evidence="3">
    <location>
        <begin position="199"/>
        <end position="264"/>
    </location>
</feature>
<evidence type="ECO:0000313" key="4">
    <source>
        <dbReference type="EMBL" id="TFL01164.1"/>
    </source>
</evidence>
<dbReference type="STRING" id="1884261.A0A5C3QS23"/>
<accession>A0A5C3QS23</accession>
<reference evidence="4 5" key="1">
    <citation type="journal article" date="2019" name="Nat. Ecol. Evol.">
        <title>Megaphylogeny resolves global patterns of mushroom evolution.</title>
        <authorList>
            <person name="Varga T."/>
            <person name="Krizsan K."/>
            <person name="Foldi C."/>
            <person name="Dima B."/>
            <person name="Sanchez-Garcia M."/>
            <person name="Sanchez-Ramirez S."/>
            <person name="Szollosi G.J."/>
            <person name="Szarkandi J.G."/>
            <person name="Papp V."/>
            <person name="Albert L."/>
            <person name="Andreopoulos W."/>
            <person name="Angelini C."/>
            <person name="Antonin V."/>
            <person name="Barry K.W."/>
            <person name="Bougher N.L."/>
            <person name="Buchanan P."/>
            <person name="Buyck B."/>
            <person name="Bense V."/>
            <person name="Catcheside P."/>
            <person name="Chovatia M."/>
            <person name="Cooper J."/>
            <person name="Damon W."/>
            <person name="Desjardin D."/>
            <person name="Finy P."/>
            <person name="Geml J."/>
            <person name="Haridas S."/>
            <person name="Hughes K."/>
            <person name="Justo A."/>
            <person name="Karasinski D."/>
            <person name="Kautmanova I."/>
            <person name="Kiss B."/>
            <person name="Kocsube S."/>
            <person name="Kotiranta H."/>
            <person name="LaButti K.M."/>
            <person name="Lechner B.E."/>
            <person name="Liimatainen K."/>
            <person name="Lipzen A."/>
            <person name="Lukacs Z."/>
            <person name="Mihaltcheva S."/>
            <person name="Morgado L.N."/>
            <person name="Niskanen T."/>
            <person name="Noordeloos M.E."/>
            <person name="Ohm R.A."/>
            <person name="Ortiz-Santana B."/>
            <person name="Ovrebo C."/>
            <person name="Racz N."/>
            <person name="Riley R."/>
            <person name="Savchenko A."/>
            <person name="Shiryaev A."/>
            <person name="Soop K."/>
            <person name="Spirin V."/>
            <person name="Szebenyi C."/>
            <person name="Tomsovsky M."/>
            <person name="Tulloss R.E."/>
            <person name="Uehling J."/>
            <person name="Grigoriev I.V."/>
            <person name="Vagvolgyi C."/>
            <person name="Papp T."/>
            <person name="Martin F.M."/>
            <person name="Miettinen O."/>
            <person name="Hibbett D.S."/>
            <person name="Nagy L.G."/>
        </authorList>
    </citation>
    <scope>NUCLEOTIDE SEQUENCE [LARGE SCALE GENOMIC DNA]</scope>
    <source>
        <strain evidence="4 5">CBS 309.79</strain>
    </source>
</reference>
<keyword evidence="2" id="KW-0812">Transmembrane</keyword>
<feature type="compositionally biased region" description="Polar residues" evidence="1">
    <location>
        <begin position="135"/>
        <end position="156"/>
    </location>
</feature>
<feature type="region of interest" description="Disordered" evidence="1">
    <location>
        <begin position="1"/>
        <end position="164"/>
    </location>
</feature>
<dbReference type="OrthoDB" id="687730at2759"/>
<organism evidence="4 5">
    <name type="scientific">Pterulicium gracile</name>
    <dbReference type="NCBI Taxonomy" id="1884261"/>
    <lineage>
        <taxon>Eukaryota</taxon>
        <taxon>Fungi</taxon>
        <taxon>Dikarya</taxon>
        <taxon>Basidiomycota</taxon>
        <taxon>Agaricomycotina</taxon>
        <taxon>Agaricomycetes</taxon>
        <taxon>Agaricomycetidae</taxon>
        <taxon>Agaricales</taxon>
        <taxon>Pleurotineae</taxon>
        <taxon>Pterulaceae</taxon>
        <taxon>Pterulicium</taxon>
    </lineage>
</organism>
<feature type="compositionally biased region" description="Polar residues" evidence="1">
    <location>
        <begin position="1"/>
        <end position="21"/>
    </location>
</feature>
<feature type="compositionally biased region" description="Basic residues" evidence="1">
    <location>
        <begin position="60"/>
        <end position="74"/>
    </location>
</feature>
<dbReference type="PROSITE" id="PS50006">
    <property type="entry name" value="FHA_DOMAIN"/>
    <property type="match status" value="1"/>
</dbReference>
<dbReference type="Gene3D" id="2.60.200.20">
    <property type="match status" value="1"/>
</dbReference>
<feature type="transmembrane region" description="Helical" evidence="2">
    <location>
        <begin position="373"/>
        <end position="394"/>
    </location>
</feature>